<reference evidence="3" key="1">
    <citation type="journal article" date="2013" name="PLoS Genet.">
        <title>The genome of Spraguea lophii and the basis of host-microsporidian interactions.</title>
        <authorList>
            <person name="Campbell S.E."/>
            <person name="Williams T.A."/>
            <person name="Yousuf A."/>
            <person name="Soanes D.M."/>
            <person name="Paszkiewicz K.H."/>
            <person name="Williams B.A.P."/>
        </authorList>
    </citation>
    <scope>NUCLEOTIDE SEQUENCE [LARGE SCALE GENOMIC DNA]</scope>
    <source>
        <strain evidence="3">42_110</strain>
    </source>
</reference>
<evidence type="ECO:0000313" key="2">
    <source>
        <dbReference type="EMBL" id="EPR78119.1"/>
    </source>
</evidence>
<accession>S7XGF5</accession>
<keyword evidence="1" id="KW-0812">Transmembrane</keyword>
<keyword evidence="3" id="KW-1185">Reference proteome</keyword>
<gene>
    <name evidence="2" type="ORF">SLOPH_523</name>
</gene>
<evidence type="ECO:0000256" key="1">
    <source>
        <dbReference type="SAM" id="Phobius"/>
    </source>
</evidence>
<dbReference type="EMBL" id="ATCN01001033">
    <property type="protein sequence ID" value="EPR78119.1"/>
    <property type="molecule type" value="Genomic_DNA"/>
</dbReference>
<dbReference type="Proteomes" id="UP000014978">
    <property type="component" value="Unassembled WGS sequence"/>
</dbReference>
<sequence>MKQYKKIEMKIVNTMNLPYENNIYNRAYYNISKVIMRFILLIYFVHAKSILTMLNTNDPVVLSMGLFPMDKVVVDRYNYNIKVLEDKKIDHDKYQVVANLISKGNKYMIKYNDRYFSVTDVFEKNTNRKKHHKLIKTTEDKNKASLFKIHNLSDGIVISWKKNKNDKEDKMTSKKVDKKIRTNTKSFFTNTNSLCITRSHKQLILCKCNINDLIAFEHQKFTVFTMSNISLIKNTNMNLLKMFEDNLNDPMLIKSFAQIRDLEEKYDTSKDKKYYNKCVIA</sequence>
<evidence type="ECO:0000313" key="3">
    <source>
        <dbReference type="Proteomes" id="UP000014978"/>
    </source>
</evidence>
<keyword evidence="1" id="KW-0472">Membrane</keyword>
<feature type="non-terminal residue" evidence="2">
    <location>
        <position position="281"/>
    </location>
</feature>
<keyword evidence="1" id="KW-1133">Transmembrane helix</keyword>
<dbReference type="InParanoid" id="S7XGF5"/>
<proteinExistence type="predicted"/>
<comment type="caution">
    <text evidence="2">The sequence shown here is derived from an EMBL/GenBank/DDBJ whole genome shotgun (WGS) entry which is preliminary data.</text>
</comment>
<feature type="transmembrane region" description="Helical" evidence="1">
    <location>
        <begin position="34"/>
        <end position="54"/>
    </location>
</feature>
<protein>
    <submittedName>
        <fullName evidence="2">Uncharacterized protein</fullName>
    </submittedName>
</protein>
<dbReference type="HOGENOM" id="CLU_991035_0_0_1"/>
<dbReference type="AlphaFoldDB" id="S7XGF5"/>
<name>S7XGF5_SPRLO</name>
<organism evidence="2 3">
    <name type="scientific">Spraguea lophii (strain 42_110)</name>
    <name type="common">Microsporidian parasite</name>
    <dbReference type="NCBI Taxonomy" id="1358809"/>
    <lineage>
        <taxon>Eukaryota</taxon>
        <taxon>Fungi</taxon>
        <taxon>Fungi incertae sedis</taxon>
        <taxon>Microsporidia</taxon>
        <taxon>Spragueidae</taxon>
        <taxon>Spraguea</taxon>
    </lineage>
</organism>
<dbReference type="VEuPathDB" id="MicrosporidiaDB:SLOPH_523"/>